<dbReference type="InterPro" id="IPR050221">
    <property type="entry name" value="26S_Proteasome_ATPase"/>
</dbReference>
<comment type="caution">
    <text evidence="6">The sequence shown here is derived from an EMBL/GenBank/DDBJ whole genome shotgun (WGS) entry which is preliminary data.</text>
</comment>
<evidence type="ECO:0000256" key="3">
    <source>
        <dbReference type="ARBA" id="ARBA00022840"/>
    </source>
</evidence>
<keyword evidence="2 4" id="KW-0547">Nucleotide-binding</keyword>
<dbReference type="Gene3D" id="1.10.8.60">
    <property type="match status" value="1"/>
</dbReference>
<dbReference type="GO" id="GO:0005524">
    <property type="term" value="F:ATP binding"/>
    <property type="evidence" value="ECO:0007669"/>
    <property type="project" value="UniProtKB-KW"/>
</dbReference>
<feature type="domain" description="AAA+ ATPase" evidence="5">
    <location>
        <begin position="206"/>
        <end position="341"/>
    </location>
</feature>
<evidence type="ECO:0000256" key="4">
    <source>
        <dbReference type="RuleBase" id="RU003651"/>
    </source>
</evidence>
<dbReference type="Proteomes" id="UP000320766">
    <property type="component" value="Unassembled WGS sequence"/>
</dbReference>
<keyword evidence="3 4" id="KW-0067">ATP-binding</keyword>
<accession>A0A520KXI3</accession>
<protein>
    <submittedName>
        <fullName evidence="6">ATP-binding protein</fullName>
    </submittedName>
</protein>
<dbReference type="InterPro" id="IPR003960">
    <property type="entry name" value="ATPase_AAA_CS"/>
</dbReference>
<evidence type="ECO:0000313" key="6">
    <source>
        <dbReference type="EMBL" id="RZN70658.1"/>
    </source>
</evidence>
<dbReference type="CDD" id="cd19481">
    <property type="entry name" value="RecA-like_protease"/>
    <property type="match status" value="1"/>
</dbReference>
<reference evidence="6 7" key="1">
    <citation type="journal article" date="2019" name="Nat. Microbiol.">
        <title>Wide diversity of methane and short-chain alkane metabolisms in uncultured archaea.</title>
        <authorList>
            <person name="Borrel G."/>
            <person name="Adam P.S."/>
            <person name="McKay L.J."/>
            <person name="Chen L.X."/>
            <person name="Sierra-Garcia I.N."/>
            <person name="Sieber C.M."/>
            <person name="Letourneur Q."/>
            <person name="Ghozlane A."/>
            <person name="Andersen G.L."/>
            <person name="Li W.J."/>
            <person name="Hallam S.J."/>
            <person name="Muyzer G."/>
            <person name="de Oliveira V.M."/>
            <person name="Inskeep W.P."/>
            <person name="Banfield J.F."/>
            <person name="Gribaldo S."/>
        </authorList>
    </citation>
    <scope>NUCLEOTIDE SEQUENCE [LARGE SCALE GENOMIC DNA]</scope>
    <source>
        <strain evidence="6">NM1b</strain>
    </source>
</reference>
<name>A0A520KXI3_9EURY</name>
<dbReference type="GO" id="GO:0016887">
    <property type="term" value="F:ATP hydrolysis activity"/>
    <property type="evidence" value="ECO:0007669"/>
    <property type="project" value="InterPro"/>
</dbReference>
<dbReference type="PROSITE" id="PS00674">
    <property type="entry name" value="AAA"/>
    <property type="match status" value="1"/>
</dbReference>
<dbReference type="InterPro" id="IPR003959">
    <property type="entry name" value="ATPase_AAA_core"/>
</dbReference>
<organism evidence="6 7">
    <name type="scientific">Candidatus Methanolliviera hydrocarbonicum</name>
    <dbReference type="NCBI Taxonomy" id="2491085"/>
    <lineage>
        <taxon>Archaea</taxon>
        <taxon>Methanobacteriati</taxon>
        <taxon>Methanobacteriota</taxon>
        <taxon>Candidatus Methanoliparia</taxon>
        <taxon>Candidatus Methanoliparales</taxon>
        <taxon>Candidatus Methanollivieraceae</taxon>
        <taxon>Candidatus Methanolliviera</taxon>
    </lineage>
</organism>
<evidence type="ECO:0000259" key="5">
    <source>
        <dbReference type="SMART" id="SM00382"/>
    </source>
</evidence>
<evidence type="ECO:0000256" key="1">
    <source>
        <dbReference type="ARBA" id="ARBA00006914"/>
    </source>
</evidence>
<dbReference type="PANTHER" id="PTHR23073">
    <property type="entry name" value="26S PROTEASOME REGULATORY SUBUNIT"/>
    <property type="match status" value="1"/>
</dbReference>
<sequence>MDRTEDIVELLLTTAIYNEGGISPDDLPRNMRQNYWDPNKGRMKNPIEVTGRDVEEIYGIKDAQKFVKSIPFIDYIEFGSKIRLINLEMGTKWFLNREDSLERVNNNPVLARYFVDRCLIDIDCDAVKRRNPPLSSDRGWVKFLLNNLSKDKKMIAALDLVKIYSPEDLLFSMEDLVLTEEQLAELEKMVVAIENSEYLGRLKLYDIGKLLFIGPPGTGKTTLARATTKYFGLPMVEVRISMIIDQYLGETSKNIDRVFELAKRISPCILFIDEFDFIAKTRTSDEHSAVKRAVNTLLKSIDEISLINDGVLLIGATNHPQLLDIAAWRRFDAVVYFPLPDDEMKERILEILLSNAEGEFDLKEIVKLTEGFSGSDLRLIVKGAVLGGLKEKRKNITEKDLLRSANEINRRKELRGDIGEVFWN</sequence>
<dbReference type="SUPFAM" id="SSF52540">
    <property type="entry name" value="P-loop containing nucleoside triphosphate hydrolases"/>
    <property type="match status" value="1"/>
</dbReference>
<dbReference type="Pfam" id="PF00004">
    <property type="entry name" value="AAA"/>
    <property type="match status" value="1"/>
</dbReference>
<dbReference type="InterPro" id="IPR041569">
    <property type="entry name" value="AAA_lid_3"/>
</dbReference>
<evidence type="ECO:0000256" key="2">
    <source>
        <dbReference type="ARBA" id="ARBA00022741"/>
    </source>
</evidence>
<dbReference type="InterPro" id="IPR003593">
    <property type="entry name" value="AAA+_ATPase"/>
</dbReference>
<evidence type="ECO:0000313" key="7">
    <source>
        <dbReference type="Proteomes" id="UP000320766"/>
    </source>
</evidence>
<dbReference type="Gene3D" id="3.40.50.300">
    <property type="entry name" value="P-loop containing nucleotide triphosphate hydrolases"/>
    <property type="match status" value="1"/>
</dbReference>
<dbReference type="Pfam" id="PF17862">
    <property type="entry name" value="AAA_lid_3"/>
    <property type="match status" value="1"/>
</dbReference>
<dbReference type="SMART" id="SM00382">
    <property type="entry name" value="AAA"/>
    <property type="match status" value="1"/>
</dbReference>
<dbReference type="InterPro" id="IPR027417">
    <property type="entry name" value="P-loop_NTPase"/>
</dbReference>
<gene>
    <name evidence="6" type="ORF">EF807_02870</name>
</gene>
<dbReference type="AlphaFoldDB" id="A0A520KXI3"/>
<proteinExistence type="inferred from homology"/>
<comment type="similarity">
    <text evidence="1 4">Belongs to the AAA ATPase family.</text>
</comment>
<dbReference type="EMBL" id="RXIL01000052">
    <property type="protein sequence ID" value="RZN70658.1"/>
    <property type="molecule type" value="Genomic_DNA"/>
</dbReference>